<dbReference type="AlphaFoldDB" id="A0AAV4N429"/>
<comment type="caution">
    <text evidence="1">The sequence shown here is derived from an EMBL/GenBank/DDBJ whole genome shotgun (WGS) entry which is preliminary data.</text>
</comment>
<evidence type="ECO:0000313" key="1">
    <source>
        <dbReference type="EMBL" id="GIX79472.1"/>
    </source>
</evidence>
<organism evidence="1 2">
    <name type="scientific">Caerostris darwini</name>
    <dbReference type="NCBI Taxonomy" id="1538125"/>
    <lineage>
        <taxon>Eukaryota</taxon>
        <taxon>Metazoa</taxon>
        <taxon>Ecdysozoa</taxon>
        <taxon>Arthropoda</taxon>
        <taxon>Chelicerata</taxon>
        <taxon>Arachnida</taxon>
        <taxon>Araneae</taxon>
        <taxon>Araneomorphae</taxon>
        <taxon>Entelegynae</taxon>
        <taxon>Araneoidea</taxon>
        <taxon>Araneidae</taxon>
        <taxon>Caerostris</taxon>
    </lineage>
</organism>
<keyword evidence="2" id="KW-1185">Reference proteome</keyword>
<dbReference type="Proteomes" id="UP001054837">
    <property type="component" value="Unassembled WGS sequence"/>
</dbReference>
<gene>
    <name evidence="1" type="ORF">CDAR_38361</name>
</gene>
<reference evidence="1 2" key="1">
    <citation type="submission" date="2021-06" db="EMBL/GenBank/DDBJ databases">
        <title>Caerostris darwini draft genome.</title>
        <authorList>
            <person name="Kono N."/>
            <person name="Arakawa K."/>
        </authorList>
    </citation>
    <scope>NUCLEOTIDE SEQUENCE [LARGE SCALE GENOMIC DNA]</scope>
</reference>
<accession>A0AAV4N429</accession>
<sequence>MCVIRSAFNNPIFTVSYLIWLPLVAKRWYREALNYPRDAYLLIPPTKAIENSFLETQSKCNSTPFHHPEHPYKIHLRTCERSPTPSQCRCHGYQQARS</sequence>
<evidence type="ECO:0000313" key="2">
    <source>
        <dbReference type="Proteomes" id="UP001054837"/>
    </source>
</evidence>
<dbReference type="EMBL" id="BPLQ01001181">
    <property type="protein sequence ID" value="GIX79472.1"/>
    <property type="molecule type" value="Genomic_DNA"/>
</dbReference>
<name>A0AAV4N429_9ARAC</name>
<proteinExistence type="predicted"/>
<protein>
    <submittedName>
        <fullName evidence="1">Uncharacterized protein</fullName>
    </submittedName>
</protein>